<accession>A0A2R6NQK9</accession>
<evidence type="ECO:0000313" key="1">
    <source>
        <dbReference type="EMBL" id="PSR74847.1"/>
    </source>
</evidence>
<dbReference type="EMBL" id="MLYV02000956">
    <property type="protein sequence ID" value="PSR74847.1"/>
    <property type="molecule type" value="Genomic_DNA"/>
</dbReference>
<keyword evidence="2" id="KW-1185">Reference proteome</keyword>
<organism evidence="1 2">
    <name type="scientific">Hermanssonia centrifuga</name>
    <dbReference type="NCBI Taxonomy" id="98765"/>
    <lineage>
        <taxon>Eukaryota</taxon>
        <taxon>Fungi</taxon>
        <taxon>Dikarya</taxon>
        <taxon>Basidiomycota</taxon>
        <taxon>Agaricomycotina</taxon>
        <taxon>Agaricomycetes</taxon>
        <taxon>Polyporales</taxon>
        <taxon>Meruliaceae</taxon>
        <taxon>Hermanssonia</taxon>
    </lineage>
</organism>
<protein>
    <submittedName>
        <fullName evidence="1">Uncharacterized protein</fullName>
    </submittedName>
</protein>
<dbReference type="Proteomes" id="UP000186601">
    <property type="component" value="Unassembled WGS sequence"/>
</dbReference>
<reference evidence="1 2" key="1">
    <citation type="submission" date="2018-02" db="EMBL/GenBank/DDBJ databases">
        <title>Genome sequence of the basidiomycete white-rot fungus Phlebia centrifuga.</title>
        <authorList>
            <person name="Granchi Z."/>
            <person name="Peng M."/>
            <person name="de Vries R.P."/>
            <person name="Hilden K."/>
            <person name="Makela M.R."/>
            <person name="Grigoriev I."/>
            <person name="Riley R."/>
        </authorList>
    </citation>
    <scope>NUCLEOTIDE SEQUENCE [LARGE SCALE GENOMIC DNA]</scope>
    <source>
        <strain evidence="1 2">FBCC195</strain>
    </source>
</reference>
<evidence type="ECO:0000313" key="2">
    <source>
        <dbReference type="Proteomes" id="UP000186601"/>
    </source>
</evidence>
<sequence>MPGWPIPEPLSQHCIEGPELRRLPAETAFWADGMAVGLSQNTHIVDWTSV</sequence>
<comment type="caution">
    <text evidence="1">The sequence shown here is derived from an EMBL/GenBank/DDBJ whole genome shotgun (WGS) entry which is preliminary data.</text>
</comment>
<proteinExistence type="predicted"/>
<dbReference type="AlphaFoldDB" id="A0A2R6NQK9"/>
<name>A0A2R6NQK9_9APHY</name>
<gene>
    <name evidence="1" type="ORF">PHLCEN_2v9561</name>
</gene>